<organism evidence="1 2">
    <name type="scientific">Mesonia phycicola</name>
    <dbReference type="NCBI Taxonomy" id="579105"/>
    <lineage>
        <taxon>Bacteria</taxon>
        <taxon>Pseudomonadati</taxon>
        <taxon>Bacteroidota</taxon>
        <taxon>Flavobacteriia</taxon>
        <taxon>Flavobacteriales</taxon>
        <taxon>Flavobacteriaceae</taxon>
        <taxon>Mesonia</taxon>
    </lineage>
</organism>
<evidence type="ECO:0000313" key="2">
    <source>
        <dbReference type="Proteomes" id="UP000184225"/>
    </source>
</evidence>
<protein>
    <submittedName>
        <fullName evidence="1">Uncharacterized protein</fullName>
    </submittedName>
</protein>
<dbReference type="Proteomes" id="UP000184225">
    <property type="component" value="Unassembled WGS sequence"/>
</dbReference>
<accession>A0A1M6DVN4</accession>
<dbReference type="AlphaFoldDB" id="A0A1M6DVN4"/>
<dbReference type="RefSeq" id="WP_073149788.1">
    <property type="nucleotide sequence ID" value="NZ_FQYY01000004.1"/>
</dbReference>
<name>A0A1M6DVN4_9FLAO</name>
<sequence>MNIKLRDVLMVSAVLFLGFIAYSNFSNRPQNWYSTNCYEKIQYQLTANGKKGNRFKWIVKFKNNYHQLVTFNYGVTEEENNYLTTHRKTLQAHEVSENIEIYTESDNFYILVDKLSLHISGQPTEPCEEN</sequence>
<keyword evidence="2" id="KW-1185">Reference proteome</keyword>
<gene>
    <name evidence="1" type="ORF">SAMN04488096_104189</name>
</gene>
<dbReference type="STRING" id="579105.SAMN04488096_104189"/>
<reference evidence="1 2" key="1">
    <citation type="submission" date="2016-11" db="EMBL/GenBank/DDBJ databases">
        <authorList>
            <person name="Jaros S."/>
            <person name="Januszkiewicz K."/>
            <person name="Wedrychowicz H."/>
        </authorList>
    </citation>
    <scope>NUCLEOTIDE SEQUENCE [LARGE SCALE GENOMIC DNA]</scope>
    <source>
        <strain evidence="1 2">DSM 21425</strain>
    </source>
</reference>
<proteinExistence type="predicted"/>
<evidence type="ECO:0000313" key="1">
    <source>
        <dbReference type="EMBL" id="SHI77235.1"/>
    </source>
</evidence>
<dbReference type="OrthoDB" id="1361499at2"/>
<dbReference type="EMBL" id="FQYY01000004">
    <property type="protein sequence ID" value="SHI77235.1"/>
    <property type="molecule type" value="Genomic_DNA"/>
</dbReference>